<dbReference type="HOGENOM" id="CLU_855606_0_0_1"/>
<dbReference type="EMBL" id="KN832572">
    <property type="protein sequence ID" value="KII84173.1"/>
    <property type="molecule type" value="Genomic_DNA"/>
</dbReference>
<dbReference type="InterPro" id="IPR011009">
    <property type="entry name" value="Kinase-like_dom_sf"/>
</dbReference>
<feature type="domain" description="Protein kinase" evidence="1">
    <location>
        <begin position="90"/>
        <end position="316"/>
    </location>
</feature>
<dbReference type="GO" id="GO:0005524">
    <property type="term" value="F:ATP binding"/>
    <property type="evidence" value="ECO:0007669"/>
    <property type="project" value="InterPro"/>
</dbReference>
<keyword evidence="3" id="KW-1185">Reference proteome</keyword>
<evidence type="ECO:0000313" key="3">
    <source>
        <dbReference type="Proteomes" id="UP000053263"/>
    </source>
</evidence>
<accession>A0A0C9T7M7</accession>
<gene>
    <name evidence="2" type="ORF">PLICRDRAFT_179848</name>
</gene>
<dbReference type="Proteomes" id="UP000053263">
    <property type="component" value="Unassembled WGS sequence"/>
</dbReference>
<dbReference type="InterPro" id="IPR000719">
    <property type="entry name" value="Prot_kinase_dom"/>
</dbReference>
<dbReference type="AlphaFoldDB" id="A0A0C9T7M7"/>
<evidence type="ECO:0000313" key="2">
    <source>
        <dbReference type="EMBL" id="KII84173.1"/>
    </source>
</evidence>
<evidence type="ECO:0000259" key="1">
    <source>
        <dbReference type="PROSITE" id="PS50011"/>
    </source>
</evidence>
<dbReference type="GO" id="GO:0004672">
    <property type="term" value="F:protein kinase activity"/>
    <property type="evidence" value="ECO:0007669"/>
    <property type="project" value="InterPro"/>
</dbReference>
<protein>
    <recommendedName>
        <fullName evidence="1">Protein kinase domain-containing protein</fullName>
    </recommendedName>
</protein>
<reference evidence="2 3" key="1">
    <citation type="submission" date="2014-06" db="EMBL/GenBank/DDBJ databases">
        <title>Evolutionary Origins and Diversification of the Mycorrhizal Mutualists.</title>
        <authorList>
            <consortium name="DOE Joint Genome Institute"/>
            <consortium name="Mycorrhizal Genomics Consortium"/>
            <person name="Kohler A."/>
            <person name="Kuo A."/>
            <person name="Nagy L.G."/>
            <person name="Floudas D."/>
            <person name="Copeland A."/>
            <person name="Barry K.W."/>
            <person name="Cichocki N."/>
            <person name="Veneault-Fourrey C."/>
            <person name="LaButti K."/>
            <person name="Lindquist E.A."/>
            <person name="Lipzen A."/>
            <person name="Lundell T."/>
            <person name="Morin E."/>
            <person name="Murat C."/>
            <person name="Riley R."/>
            <person name="Ohm R."/>
            <person name="Sun H."/>
            <person name="Tunlid A."/>
            <person name="Henrissat B."/>
            <person name="Grigoriev I.V."/>
            <person name="Hibbett D.S."/>
            <person name="Martin F."/>
        </authorList>
    </citation>
    <scope>NUCLEOTIDE SEQUENCE [LARGE SCALE GENOMIC DNA]</scope>
    <source>
        <strain evidence="2 3">FD-325 SS-3</strain>
    </source>
</reference>
<proteinExistence type="predicted"/>
<organism evidence="2 3">
    <name type="scientific">Plicaturopsis crispa FD-325 SS-3</name>
    <dbReference type="NCBI Taxonomy" id="944288"/>
    <lineage>
        <taxon>Eukaryota</taxon>
        <taxon>Fungi</taxon>
        <taxon>Dikarya</taxon>
        <taxon>Basidiomycota</taxon>
        <taxon>Agaricomycotina</taxon>
        <taxon>Agaricomycetes</taxon>
        <taxon>Agaricomycetidae</taxon>
        <taxon>Amylocorticiales</taxon>
        <taxon>Amylocorticiaceae</taxon>
        <taxon>Plicatura</taxon>
        <taxon>Plicaturopsis crispa</taxon>
    </lineage>
</organism>
<dbReference type="OrthoDB" id="3138711at2759"/>
<name>A0A0C9T7M7_PLICR</name>
<dbReference type="Gene3D" id="1.10.510.10">
    <property type="entry name" value="Transferase(Phosphotransferase) domain 1"/>
    <property type="match status" value="1"/>
</dbReference>
<dbReference type="PROSITE" id="PS50011">
    <property type="entry name" value="PROTEIN_KINASE_DOM"/>
    <property type="match status" value="1"/>
</dbReference>
<dbReference type="SUPFAM" id="SSF56112">
    <property type="entry name" value="Protein kinase-like (PK-like)"/>
    <property type="match status" value="1"/>
</dbReference>
<sequence length="316" mass="35062">MQMEVDPDFECDFRDEEVLQAAVDELLRLGNAACDCPLTAGTTFAATLNCVTPHPHGRAPPRFASQLRRAYAIVLDHALHAEKGKLEVWLAHVVDPADGTVGEIVVKVVQPSLLVLPDQPEYVPPKKVAYTEDWMYRRLQPLQGYEIPYYFGVHTIVTPSGEGAWMLTMEYIQGHTITQYLNTLHDSSNPDITPVPIDVTPETHDRMKQIMVSSLEGINAIHARGVLHGAVQSDNIVISTACPAGPLVVYIDFARGVEYPGDNTHAIDNEQYAAPLFAIKCCAAHGYPLQEWGKSALFPNGPKYPRLRWFLQAMFS</sequence>